<organism evidence="5 6">
    <name type="scientific">Candidatus Nitrobium versatile</name>
    <dbReference type="NCBI Taxonomy" id="2884831"/>
    <lineage>
        <taxon>Bacteria</taxon>
        <taxon>Pseudomonadati</taxon>
        <taxon>Nitrospirota</taxon>
        <taxon>Nitrospiria</taxon>
        <taxon>Nitrospirales</taxon>
        <taxon>Nitrospiraceae</taxon>
        <taxon>Candidatus Nitrobium</taxon>
    </lineage>
</organism>
<dbReference type="PROSITE" id="PS50110">
    <property type="entry name" value="RESPONSE_REGULATORY"/>
    <property type="match status" value="1"/>
</dbReference>
<gene>
    <name evidence="5" type="ORF">K8I29_10055</name>
</gene>
<comment type="caution">
    <text evidence="5">The sequence shown here is derived from an EMBL/GenBank/DDBJ whole genome shotgun (WGS) entry which is preliminary data.</text>
</comment>
<dbReference type="InterPro" id="IPR050595">
    <property type="entry name" value="Bact_response_regulator"/>
</dbReference>
<dbReference type="SUPFAM" id="SSF52172">
    <property type="entry name" value="CheY-like"/>
    <property type="match status" value="1"/>
</dbReference>
<dbReference type="PANTHER" id="PTHR44591">
    <property type="entry name" value="STRESS RESPONSE REGULATOR PROTEIN 1"/>
    <property type="match status" value="1"/>
</dbReference>
<dbReference type="InterPro" id="IPR011006">
    <property type="entry name" value="CheY-like_superfamily"/>
</dbReference>
<dbReference type="AlphaFoldDB" id="A0A953JD62"/>
<name>A0A953JD62_9BACT</name>
<accession>A0A953JD62</accession>
<dbReference type="PANTHER" id="PTHR44591:SF14">
    <property type="entry name" value="PROTEIN PILG"/>
    <property type="match status" value="1"/>
</dbReference>
<dbReference type="Pfam" id="PF00072">
    <property type="entry name" value="Response_reg"/>
    <property type="match status" value="1"/>
</dbReference>
<evidence type="ECO:0000313" key="6">
    <source>
        <dbReference type="Proteomes" id="UP000705867"/>
    </source>
</evidence>
<dbReference type="InterPro" id="IPR001789">
    <property type="entry name" value="Sig_transdc_resp-reg_receiver"/>
</dbReference>
<keyword evidence="1 3" id="KW-0597">Phosphoprotein</keyword>
<sequence length="131" mass="14500">MRPKVLVVDDEAEFARSLSERLELRDYDARAVFCPEDALAVINSDPPDVVLLDYRVPGMGGADLFHAIKEFDTAIEVIMVTGHGICRTGLEGMESEAIDYLVKPVEIRDVVDKIEKALKRRGTRGNGPKGE</sequence>
<evidence type="ECO:0000259" key="4">
    <source>
        <dbReference type="PROSITE" id="PS50110"/>
    </source>
</evidence>
<dbReference type="Proteomes" id="UP000705867">
    <property type="component" value="Unassembled WGS sequence"/>
</dbReference>
<feature type="modified residue" description="4-aspartylphosphate" evidence="3">
    <location>
        <position position="53"/>
    </location>
</feature>
<dbReference type="GO" id="GO:0000160">
    <property type="term" value="P:phosphorelay signal transduction system"/>
    <property type="evidence" value="ECO:0007669"/>
    <property type="project" value="UniProtKB-KW"/>
</dbReference>
<dbReference type="Gene3D" id="3.40.50.2300">
    <property type="match status" value="1"/>
</dbReference>
<keyword evidence="2" id="KW-0902">Two-component regulatory system</keyword>
<feature type="domain" description="Response regulatory" evidence="4">
    <location>
        <begin position="4"/>
        <end position="118"/>
    </location>
</feature>
<protein>
    <submittedName>
        <fullName evidence="5">Response regulator</fullName>
    </submittedName>
</protein>
<reference evidence="5" key="2">
    <citation type="submission" date="2021-08" db="EMBL/GenBank/DDBJ databases">
        <authorList>
            <person name="Dalcin Martins P."/>
        </authorList>
    </citation>
    <scope>NUCLEOTIDE SEQUENCE</scope>
    <source>
        <strain evidence="5">MAG_39</strain>
    </source>
</reference>
<evidence type="ECO:0000256" key="3">
    <source>
        <dbReference type="PROSITE-ProRule" id="PRU00169"/>
    </source>
</evidence>
<dbReference type="EMBL" id="JAIOIV010000078">
    <property type="protein sequence ID" value="MBZ0156534.1"/>
    <property type="molecule type" value="Genomic_DNA"/>
</dbReference>
<reference evidence="5" key="1">
    <citation type="journal article" date="2021" name="bioRxiv">
        <title>Unraveling nitrogen, sulfur and carbon metabolic pathways and microbial community transcriptional responses to substrate deprivation and toxicity stresses in a bioreactor mimicking anoxic brackish coastal sediment conditions.</title>
        <authorList>
            <person name="Martins P.D."/>
            <person name="Echeveste M.J."/>
            <person name="Arshad A."/>
            <person name="Kurth J."/>
            <person name="Ouboter H."/>
            <person name="Jetten M.S.M."/>
            <person name="Welte C.U."/>
        </authorList>
    </citation>
    <scope>NUCLEOTIDE SEQUENCE</scope>
    <source>
        <strain evidence="5">MAG_39</strain>
    </source>
</reference>
<evidence type="ECO:0000313" key="5">
    <source>
        <dbReference type="EMBL" id="MBZ0156534.1"/>
    </source>
</evidence>
<evidence type="ECO:0000256" key="2">
    <source>
        <dbReference type="ARBA" id="ARBA00023012"/>
    </source>
</evidence>
<evidence type="ECO:0000256" key="1">
    <source>
        <dbReference type="ARBA" id="ARBA00022553"/>
    </source>
</evidence>
<dbReference type="SMART" id="SM00448">
    <property type="entry name" value="REC"/>
    <property type="match status" value="1"/>
</dbReference>
<proteinExistence type="predicted"/>